<gene>
    <name evidence="1" type="ORF">EYF80_001762</name>
</gene>
<organism evidence="1 2">
    <name type="scientific">Liparis tanakae</name>
    <name type="common">Tanaka's snailfish</name>
    <dbReference type="NCBI Taxonomy" id="230148"/>
    <lineage>
        <taxon>Eukaryota</taxon>
        <taxon>Metazoa</taxon>
        <taxon>Chordata</taxon>
        <taxon>Craniata</taxon>
        <taxon>Vertebrata</taxon>
        <taxon>Euteleostomi</taxon>
        <taxon>Actinopterygii</taxon>
        <taxon>Neopterygii</taxon>
        <taxon>Teleostei</taxon>
        <taxon>Neoteleostei</taxon>
        <taxon>Acanthomorphata</taxon>
        <taxon>Eupercaria</taxon>
        <taxon>Perciformes</taxon>
        <taxon>Cottioidei</taxon>
        <taxon>Cottales</taxon>
        <taxon>Liparidae</taxon>
        <taxon>Liparis</taxon>
    </lineage>
</organism>
<dbReference type="AlphaFoldDB" id="A0A4Z2JDS4"/>
<evidence type="ECO:0000313" key="2">
    <source>
        <dbReference type="Proteomes" id="UP000314294"/>
    </source>
</evidence>
<evidence type="ECO:0000313" key="1">
    <source>
        <dbReference type="EMBL" id="TNN87798.1"/>
    </source>
</evidence>
<name>A0A4Z2JDS4_9TELE</name>
<protein>
    <submittedName>
        <fullName evidence="1">Uncharacterized protein</fullName>
    </submittedName>
</protein>
<keyword evidence="2" id="KW-1185">Reference proteome</keyword>
<dbReference type="EMBL" id="SRLO01000008">
    <property type="protein sequence ID" value="TNN87798.1"/>
    <property type="molecule type" value="Genomic_DNA"/>
</dbReference>
<dbReference type="Proteomes" id="UP000314294">
    <property type="component" value="Unassembled WGS sequence"/>
</dbReference>
<accession>A0A4Z2JDS4</accession>
<proteinExistence type="predicted"/>
<sequence length="262" mass="28473">MGTEWSETSQGDRVLRATLALCGSDGLMTEKLVKAIPIERLQPHTHKGHHNITFSSLIRLQDLALRQQTPYVHDTVDPLARPAVPGGVETDSVGLGRSEAGLVASICVLQWSHTDHFDRDSMDISGKNRGTGRAVAQNMRQRAGNTGRRHRHLPYFPLIREIPITASFLARDESVPSFVPHMDSASLIQGEPSEQAVAGNNRSARVDLVASHNSQGQDKGLGFRKTGPAAGAGLAANQPGQILYAALVLQVWEDYRPVQVNI</sequence>
<reference evidence="1 2" key="1">
    <citation type="submission" date="2019-03" db="EMBL/GenBank/DDBJ databases">
        <title>First draft genome of Liparis tanakae, snailfish: a comprehensive survey of snailfish specific genes.</title>
        <authorList>
            <person name="Kim W."/>
            <person name="Song I."/>
            <person name="Jeong J.-H."/>
            <person name="Kim D."/>
            <person name="Kim S."/>
            <person name="Ryu S."/>
            <person name="Song J.Y."/>
            <person name="Lee S.K."/>
        </authorList>
    </citation>
    <scope>NUCLEOTIDE SEQUENCE [LARGE SCALE GENOMIC DNA]</scope>
    <source>
        <tissue evidence="1">Muscle</tissue>
    </source>
</reference>
<comment type="caution">
    <text evidence="1">The sequence shown here is derived from an EMBL/GenBank/DDBJ whole genome shotgun (WGS) entry which is preliminary data.</text>
</comment>